<accession>A0A6B8RSE6</accession>
<keyword evidence="2" id="KW-1185">Reference proteome</keyword>
<dbReference type="RefSeq" id="WP_155703358.1">
    <property type="nucleotide sequence ID" value="NZ_CP034235.1"/>
</dbReference>
<dbReference type="EMBL" id="CP034235">
    <property type="protein sequence ID" value="QGQ98256.1"/>
    <property type="molecule type" value="Genomic_DNA"/>
</dbReference>
<gene>
    <name evidence="1" type="ORF">EHS13_26925</name>
</gene>
<reference evidence="2" key="1">
    <citation type="submission" date="2018-11" db="EMBL/GenBank/DDBJ databases">
        <title>Complete genome sequence of Paenibacillus sp. ML311-T8.</title>
        <authorList>
            <person name="Nam Y.-D."/>
            <person name="Kang J."/>
            <person name="Chung W.-H."/>
            <person name="Park Y.S."/>
        </authorList>
    </citation>
    <scope>NUCLEOTIDE SEQUENCE [LARGE SCALE GENOMIC DNA]</scope>
    <source>
        <strain evidence="2">ML311-T8</strain>
    </source>
</reference>
<dbReference type="Proteomes" id="UP000426246">
    <property type="component" value="Chromosome"/>
</dbReference>
<dbReference type="AlphaFoldDB" id="A0A6B8RSE6"/>
<proteinExistence type="predicted"/>
<evidence type="ECO:0000313" key="2">
    <source>
        <dbReference type="Proteomes" id="UP000426246"/>
    </source>
</evidence>
<organism evidence="1 2">
    <name type="scientific">Paenibacillus psychroresistens</name>
    <dbReference type="NCBI Taxonomy" id="1778678"/>
    <lineage>
        <taxon>Bacteria</taxon>
        <taxon>Bacillati</taxon>
        <taxon>Bacillota</taxon>
        <taxon>Bacilli</taxon>
        <taxon>Bacillales</taxon>
        <taxon>Paenibacillaceae</taxon>
        <taxon>Paenibacillus</taxon>
    </lineage>
</organism>
<name>A0A6B8RSE6_9BACL</name>
<dbReference type="KEGG" id="ppsc:EHS13_26925"/>
<dbReference type="OrthoDB" id="2628172at2"/>
<dbReference type="Gene3D" id="1.20.5.340">
    <property type="match status" value="1"/>
</dbReference>
<evidence type="ECO:0000313" key="1">
    <source>
        <dbReference type="EMBL" id="QGQ98256.1"/>
    </source>
</evidence>
<sequence>MENEILNKILDKLEQLEQKVDHGLNSLGGEVGSLRGEVGSLRGEVGSLQSEVGLLRSDMNERFEKVDATLVTLQESVDRIEVSQQENIVSVIRLMDQKLEDTAKKSDIDSLRQDIEFTVKENSLFKLELDRLKRNAYE</sequence>
<protein>
    <submittedName>
        <fullName evidence="1">Uncharacterized protein</fullName>
    </submittedName>
</protein>